<evidence type="ECO:0000256" key="6">
    <source>
        <dbReference type="ARBA" id="ARBA00022989"/>
    </source>
</evidence>
<keyword evidence="10" id="KW-0675">Receptor</keyword>
<dbReference type="Pfam" id="PF10613">
    <property type="entry name" value="Lig_chan-Glu_bd"/>
    <property type="match status" value="1"/>
</dbReference>
<dbReference type="OrthoDB" id="5984008at2759"/>
<feature type="domain" description="Ionotropic glutamate receptor C-terminal" evidence="19">
    <location>
        <begin position="580"/>
        <end position="948"/>
    </location>
</feature>
<feature type="region of interest" description="Disordered" evidence="16">
    <location>
        <begin position="1205"/>
        <end position="1260"/>
    </location>
</feature>
<protein>
    <recommendedName>
        <fullName evidence="23">Glutamate [NMDA] receptor subunit 3A</fullName>
    </recommendedName>
</protein>
<feature type="transmembrane region" description="Helical" evidence="17">
    <location>
        <begin position="974"/>
        <end position="998"/>
    </location>
</feature>
<evidence type="ECO:0000256" key="9">
    <source>
        <dbReference type="ARBA" id="ARBA00023136"/>
    </source>
</evidence>
<dbReference type="GO" id="GO:0005886">
    <property type="term" value="C:plasma membrane"/>
    <property type="evidence" value="ECO:0007669"/>
    <property type="project" value="UniProtKB-SubCell"/>
</dbReference>
<dbReference type="GO" id="GO:0038023">
    <property type="term" value="F:signaling receptor activity"/>
    <property type="evidence" value="ECO:0007669"/>
    <property type="project" value="InterPro"/>
</dbReference>
<evidence type="ECO:0000256" key="4">
    <source>
        <dbReference type="ARBA" id="ARBA00022475"/>
    </source>
</evidence>
<dbReference type="Gene3D" id="3.40.190.10">
    <property type="entry name" value="Periplasmic binding protein-like II"/>
    <property type="match status" value="2"/>
</dbReference>
<dbReference type="EnsemblMetazoa" id="XM_016981397">
    <property type="protein sequence ID" value="XP_016836886"/>
    <property type="gene ID" value="LOC100123912"/>
</dbReference>
<dbReference type="InterPro" id="IPR019594">
    <property type="entry name" value="Glu/Gly-bd"/>
</dbReference>
<evidence type="ECO:0000256" key="3">
    <source>
        <dbReference type="ARBA" id="ARBA00022448"/>
    </source>
</evidence>
<evidence type="ECO:0000256" key="14">
    <source>
        <dbReference type="PIRSR" id="PIRSR601508-1"/>
    </source>
</evidence>
<feature type="signal peptide" evidence="18">
    <location>
        <begin position="1"/>
        <end position="21"/>
    </location>
</feature>
<dbReference type="SMR" id="A0A7M7ITX6"/>
<dbReference type="GO" id="GO:0043226">
    <property type="term" value="C:organelle"/>
    <property type="evidence" value="ECO:0007669"/>
    <property type="project" value="UniProtKB-ARBA"/>
</dbReference>
<dbReference type="Pfam" id="PF00060">
    <property type="entry name" value="Lig_chan"/>
    <property type="match status" value="1"/>
</dbReference>
<proteinExistence type="inferred from homology"/>
<reference evidence="21" key="1">
    <citation type="submission" date="2021-01" db="UniProtKB">
        <authorList>
            <consortium name="EnsemblMetazoa"/>
        </authorList>
    </citation>
    <scope>IDENTIFICATION</scope>
</reference>
<dbReference type="Gene3D" id="1.10.287.70">
    <property type="match status" value="1"/>
</dbReference>
<dbReference type="FunFam" id="1.10.287.70:FF:000191">
    <property type="entry name" value="Glutamate receptor ionotropic, NMDA 3A"/>
    <property type="match status" value="1"/>
</dbReference>
<dbReference type="SMART" id="SM00079">
    <property type="entry name" value="PBPe"/>
    <property type="match status" value="1"/>
</dbReference>
<keyword evidence="12" id="KW-1071">Ligand-gated ion channel</keyword>
<keyword evidence="8" id="KW-0406">Ion transport</keyword>
<dbReference type="FunFam" id="3.40.190.10:FF:000324">
    <property type="entry name" value="Predicted protein"/>
    <property type="match status" value="1"/>
</dbReference>
<keyword evidence="9 17" id="KW-0472">Membrane</keyword>
<dbReference type="InParanoid" id="A0A7M7ITX6"/>
<evidence type="ECO:0000259" key="20">
    <source>
        <dbReference type="SMART" id="SM00918"/>
    </source>
</evidence>
<dbReference type="InterPro" id="IPR001508">
    <property type="entry name" value="Iono_Glu_rcpt_met"/>
</dbReference>
<feature type="binding site" evidence="14">
    <location>
        <position position="883"/>
    </location>
    <ligand>
        <name>L-glutamate</name>
        <dbReference type="ChEBI" id="CHEBI:29985"/>
    </ligand>
</feature>
<keyword evidence="13" id="KW-0407">Ion channel</keyword>
<evidence type="ECO:0000256" key="15">
    <source>
        <dbReference type="PIRSR" id="PIRSR601508-2"/>
    </source>
</evidence>
<evidence type="ECO:0000256" key="8">
    <source>
        <dbReference type="ARBA" id="ARBA00023065"/>
    </source>
</evidence>
<accession>A0A7M7ITX6</accession>
<evidence type="ECO:0008006" key="23">
    <source>
        <dbReference type="Google" id="ProtNLM"/>
    </source>
</evidence>
<feature type="compositionally biased region" description="Basic and acidic residues" evidence="16">
    <location>
        <begin position="1102"/>
        <end position="1135"/>
    </location>
</feature>
<dbReference type="FunFam" id="3.40.190.10:FF:000078">
    <property type="entry name" value="glutamate receptor ionotropic, NMDA 3B"/>
    <property type="match status" value="1"/>
</dbReference>
<evidence type="ECO:0000256" key="12">
    <source>
        <dbReference type="ARBA" id="ARBA00023286"/>
    </source>
</evidence>
<dbReference type="SMART" id="SM00918">
    <property type="entry name" value="Lig_chan-Glu_bd"/>
    <property type="match status" value="1"/>
</dbReference>
<evidence type="ECO:0000256" key="17">
    <source>
        <dbReference type="SAM" id="Phobius"/>
    </source>
</evidence>
<feature type="compositionally biased region" description="Low complexity" evidence="16">
    <location>
        <begin position="41"/>
        <end position="51"/>
    </location>
</feature>
<feature type="region of interest" description="Disordered" evidence="16">
    <location>
        <begin position="1173"/>
        <end position="1192"/>
    </location>
</feature>
<feature type="chain" id="PRO_5029761226" description="Glutamate [NMDA] receptor subunit 3A" evidence="18">
    <location>
        <begin position="22"/>
        <end position="1418"/>
    </location>
</feature>
<keyword evidence="18" id="KW-0732">Signal</keyword>
<feature type="transmembrane region" description="Helical" evidence="17">
    <location>
        <begin position="763"/>
        <end position="780"/>
    </location>
</feature>
<feature type="transmembrane region" description="Helical" evidence="17">
    <location>
        <begin position="721"/>
        <end position="742"/>
    </location>
</feature>
<feature type="transmembrane region" description="Helical" evidence="17">
    <location>
        <begin position="792"/>
        <end position="817"/>
    </location>
</feature>
<keyword evidence="4" id="KW-1003">Cell membrane</keyword>
<keyword evidence="22" id="KW-1185">Reference proteome</keyword>
<feature type="region of interest" description="Disordered" evidence="16">
    <location>
        <begin position="1102"/>
        <end position="1167"/>
    </location>
</feature>
<feature type="site" description="Interaction with the cone snail toxin Con-ikot-ikot" evidence="15">
    <location>
        <position position="649"/>
    </location>
</feature>
<evidence type="ECO:0000256" key="5">
    <source>
        <dbReference type="ARBA" id="ARBA00022692"/>
    </source>
</evidence>
<evidence type="ECO:0000256" key="1">
    <source>
        <dbReference type="ARBA" id="ARBA00004651"/>
    </source>
</evidence>
<evidence type="ECO:0000259" key="19">
    <source>
        <dbReference type="SMART" id="SM00079"/>
    </source>
</evidence>
<feature type="region of interest" description="Disordered" evidence="16">
    <location>
        <begin position="1318"/>
        <end position="1397"/>
    </location>
</feature>
<evidence type="ECO:0000313" key="21">
    <source>
        <dbReference type="EnsemblMetazoa" id="XP_016836886"/>
    </source>
</evidence>
<dbReference type="GeneID" id="100123912"/>
<evidence type="ECO:0000256" key="16">
    <source>
        <dbReference type="SAM" id="MobiDB-lite"/>
    </source>
</evidence>
<evidence type="ECO:0000256" key="7">
    <source>
        <dbReference type="ARBA" id="ARBA00023054"/>
    </source>
</evidence>
<evidence type="ECO:0000256" key="13">
    <source>
        <dbReference type="ARBA" id="ARBA00023303"/>
    </source>
</evidence>
<feature type="binding site" evidence="14">
    <location>
        <position position="674"/>
    </location>
    <ligand>
        <name>L-glutamate</name>
        <dbReference type="ChEBI" id="CHEBI:29985"/>
    </ligand>
</feature>
<feature type="compositionally biased region" description="Polar residues" evidence="16">
    <location>
        <begin position="1318"/>
        <end position="1328"/>
    </location>
</feature>
<organism evidence="21 22">
    <name type="scientific">Nasonia vitripennis</name>
    <name type="common">Parasitic wasp</name>
    <dbReference type="NCBI Taxonomy" id="7425"/>
    <lineage>
        <taxon>Eukaryota</taxon>
        <taxon>Metazoa</taxon>
        <taxon>Ecdysozoa</taxon>
        <taxon>Arthropoda</taxon>
        <taxon>Hexapoda</taxon>
        <taxon>Insecta</taxon>
        <taxon>Pterygota</taxon>
        <taxon>Neoptera</taxon>
        <taxon>Endopterygota</taxon>
        <taxon>Hymenoptera</taxon>
        <taxon>Apocrita</taxon>
        <taxon>Proctotrupomorpha</taxon>
        <taxon>Chalcidoidea</taxon>
        <taxon>Pteromalidae</taxon>
        <taxon>Pteromalinae</taxon>
        <taxon>Nasonia</taxon>
    </lineage>
</organism>
<sequence>MRVRCAWLALALLGLMGLTTCVPPEPQADSESKAARSPAKSSLQRQRTGSSSGSSWRLVLVLAQSQPTRLEVQRAWEEAVQELAHTEVELAYVDARALLPPQLSPESSSHPTALLNRFCGEIKLGKTALVVIVGGGAAARFLVTASSAMRLPALWMPISHRDFIRQGRATEFESRVGVSSEEMGAAAAALMHKAHWHAFTLLIDANLLPVKQLVRKEHPLRPGQESSLRPRSVVYLPADEKTLAARLRRVAEENGRGSVIVLGCDLNNARKVIALAGKYEMLAGRFLWLWLDLKAELRSNEPNIIGTHLLHNARVSVTSDHIPAFDSQEFGPNLSPESDVSVHTLSNLASEIHKMQEFSWHSDMKAAEERKPKKKRESPSLRPGASAPSAPFLDPDDEELARSGVGGNGLTYDRNVNSKSFMPLGMLALRPANARMTGGPDTLLARAMRETAQALDKAMLESRPRLGRLTDGQLRDSFVPECLPSKAANFLESELRANVSSALTRQLRESARQISSDKAEFHLLNLQGLLFPGNKTQLRWTKVGTVRAGREVRLDTIIWPGGGIVPAYIEEGREKIGMPSYKIVTALAPPFAMITNLQEGTCLRGLTCKHGNVVKCCYGYSMDLLYQVSQDLEFRFDLHVAKDGLFGRRRGRNGTWNGVVGELVTGKAQLAFAPLSVYSHRSQVVDFTTPYYFSSVSFLTAPKERNAISLLAFLQPFSPELWIAVFTSLNITAMFVAAYEWFSPFGLNPWGRQRSKNFSIASALWVTWGLLCGHLVAFKAPKSWPNKFLINMWGGFSVIFVASYTANIAALIAGLFFHNTGTDYYDRSLLAQKVAAPKASAAEYYVMQANPRLWSYMSRYSVLDVADGVQRLLNGSLDILIADTPIIDYYQATDNGCRLEKVGDSIKEDTYAVALSKGHPLKESISKIIANYTSTGFLDILQEKWYGGLPCMRGAASGIGYDGQPRPGGQPRPLGVASVAGVFCLLGLGMTLGVIILVGEHIFYKYSLPKLRQRPKNSMWRSRNVMFFSQKLYRFINCVELVSPHHAARELMHTVRQGQITSLFQKSVKRSDLFQKEHEQRRRRKSKAQFFEMIQEIRRTSRVQQEEKVESAQDESKGAIKKDLTAKDRGRERSRSKSPMMLRGATSPRQRAEKSRSSTNLAGSRLGLAQISVEGGPAGSMKPREFTLSSSNLRARSPLELVGRRLSHGDGQSPPPTPKLGSSNFGGSANLRAPQRGESVGAVPSPRASRSPAKRGQSFPVFATLRTPQPADVKQHYQVSRSPLLSPNSELTCAIGRKLSREWGSGVDVTRSTEAISASSTFTLNQEPRASEAEASSSGTHRRKKSAGDEVPLKKPIRRARSHENKDTSNKFGEPPPKFPAQPVVGGQSVSERTKKQLESELKAILTARAHHFELHPP</sequence>
<feature type="binding site" evidence="14">
    <location>
        <position position="676"/>
    </location>
    <ligand>
        <name>L-glutamate</name>
        <dbReference type="ChEBI" id="CHEBI:29985"/>
    </ligand>
</feature>
<comment type="similarity">
    <text evidence="2">Belongs to the glutamate-gated ion channel (TC 1.A.10.1) family.</text>
</comment>
<keyword evidence="3" id="KW-0813">Transport</keyword>
<feature type="domain" description="Ionotropic glutamate receptor L-glutamate and glycine-binding" evidence="20">
    <location>
        <begin position="590"/>
        <end position="665"/>
    </location>
</feature>
<dbReference type="PANTHER" id="PTHR18966">
    <property type="entry name" value="IONOTROPIC GLUTAMATE RECEPTOR"/>
    <property type="match status" value="1"/>
</dbReference>
<feature type="binding site" evidence="14">
    <location>
        <position position="681"/>
    </location>
    <ligand>
        <name>L-glutamate</name>
        <dbReference type="ChEBI" id="CHEBI:29985"/>
    </ligand>
</feature>
<keyword evidence="5 17" id="KW-0812">Transmembrane</keyword>
<dbReference type="InterPro" id="IPR015683">
    <property type="entry name" value="Ionotropic_Glu_rcpt"/>
</dbReference>
<keyword evidence="7" id="KW-0175">Coiled coil</keyword>
<evidence type="ECO:0000256" key="18">
    <source>
        <dbReference type="SAM" id="SignalP"/>
    </source>
</evidence>
<dbReference type="Gene3D" id="3.40.50.2300">
    <property type="match status" value="1"/>
</dbReference>
<dbReference type="RefSeq" id="XP_016836886.1">
    <property type="nucleotide sequence ID" value="XM_016981397.2"/>
</dbReference>
<dbReference type="GO" id="GO:0015276">
    <property type="term" value="F:ligand-gated monoatomic ion channel activity"/>
    <property type="evidence" value="ECO:0007669"/>
    <property type="project" value="InterPro"/>
</dbReference>
<name>A0A7M7ITX6_NASVI</name>
<comment type="subcellular location">
    <subcellularLocation>
        <location evidence="1">Cell membrane</location>
        <topology evidence="1">Multi-pass membrane protein</topology>
    </subcellularLocation>
</comment>
<evidence type="ECO:0000313" key="22">
    <source>
        <dbReference type="Proteomes" id="UP000002358"/>
    </source>
</evidence>
<keyword evidence="6 17" id="KW-1133">Transmembrane helix</keyword>
<keyword evidence="11" id="KW-0325">Glycoprotein</keyword>
<feature type="region of interest" description="Disordered" evidence="16">
    <location>
        <begin position="360"/>
        <end position="412"/>
    </location>
</feature>
<evidence type="ECO:0000256" key="10">
    <source>
        <dbReference type="ARBA" id="ARBA00023170"/>
    </source>
</evidence>
<dbReference type="PRINTS" id="PR00177">
    <property type="entry name" value="NMDARECEPTOR"/>
</dbReference>
<evidence type="ECO:0000256" key="2">
    <source>
        <dbReference type="ARBA" id="ARBA00008685"/>
    </source>
</evidence>
<dbReference type="InterPro" id="IPR001320">
    <property type="entry name" value="Iontro_rcpt_C"/>
</dbReference>
<dbReference type="Proteomes" id="UP000002358">
    <property type="component" value="Chromosome 1"/>
</dbReference>
<feature type="binding site" evidence="14">
    <location>
        <position position="840"/>
    </location>
    <ligand>
        <name>L-glutamate</name>
        <dbReference type="ChEBI" id="CHEBI:29985"/>
    </ligand>
</feature>
<evidence type="ECO:0000256" key="11">
    <source>
        <dbReference type="ARBA" id="ARBA00023180"/>
    </source>
</evidence>
<dbReference type="SUPFAM" id="SSF53850">
    <property type="entry name" value="Periplasmic binding protein-like II"/>
    <property type="match status" value="1"/>
</dbReference>
<feature type="region of interest" description="Disordered" evidence="16">
    <location>
        <begin position="25"/>
        <end position="51"/>
    </location>
</feature>
<feature type="compositionally biased region" description="Basic and acidic residues" evidence="16">
    <location>
        <begin position="360"/>
        <end position="371"/>
    </location>
</feature>